<feature type="transmembrane region" description="Helical" evidence="9">
    <location>
        <begin position="36"/>
        <end position="56"/>
    </location>
</feature>
<dbReference type="Pfam" id="PF02518">
    <property type="entry name" value="HATPase_c"/>
    <property type="match status" value="1"/>
</dbReference>
<evidence type="ECO:0000256" key="9">
    <source>
        <dbReference type="SAM" id="Phobius"/>
    </source>
</evidence>
<name>A0A934K0U3_9BACT</name>
<keyword evidence="5" id="KW-0547">Nucleotide-binding</keyword>
<keyword evidence="3" id="KW-0597">Phosphoprotein</keyword>
<dbReference type="Proteomes" id="UP000612893">
    <property type="component" value="Unassembled WGS sequence"/>
</dbReference>
<evidence type="ECO:0000256" key="1">
    <source>
        <dbReference type="ARBA" id="ARBA00000085"/>
    </source>
</evidence>
<evidence type="ECO:0000256" key="8">
    <source>
        <dbReference type="ARBA" id="ARBA00023012"/>
    </source>
</evidence>
<sequence length="369" mass="39087">MAERLRGWPADVAVAVWLAVVAVYQLQTSGCACAHVPGGFAMAAALALVMTLPYSLRSRWPLWTLSVAAAAHLVGAALGFPPSTGGFVALLFGLYTVAVRYPIRISAVAALAIAAGTVYVLRQTGPLGVGFFVGFAAAAWAVGHDARTRHTLTELRDEQVRSAERARIARELHDVVAHSLSVMVVHAGAGRQLAIQEPAEAQASLALIEGTGREALVEMRRLLGVLRTEDEADRAPQPSLERLDVLLDRARQSGLKVELSVVGTSRRLPAAVELAAYRIAQEALTNCLKHAPKASVDVALRWAERLLELEIVDDGPGRETGGPVASGHGLPGMRERAALCGGRVEAGPRRQGGWRVAAWLPFDGGKAPA</sequence>
<keyword evidence="13" id="KW-1185">Reference proteome</keyword>
<keyword evidence="4" id="KW-0808">Transferase</keyword>
<feature type="transmembrane region" description="Helical" evidence="9">
    <location>
        <begin position="62"/>
        <end position="94"/>
    </location>
</feature>
<comment type="caution">
    <text evidence="12">The sequence shown here is derived from an EMBL/GenBank/DDBJ whole genome shotgun (WGS) entry which is preliminary data.</text>
</comment>
<feature type="domain" description="Signal transduction histidine kinase subgroup 3 dimerisation and phosphoacceptor" evidence="11">
    <location>
        <begin position="164"/>
        <end position="230"/>
    </location>
</feature>
<evidence type="ECO:0000256" key="5">
    <source>
        <dbReference type="ARBA" id="ARBA00022741"/>
    </source>
</evidence>
<dbReference type="GO" id="GO:0005524">
    <property type="term" value="F:ATP binding"/>
    <property type="evidence" value="ECO:0007669"/>
    <property type="project" value="UniProtKB-KW"/>
</dbReference>
<dbReference type="CDD" id="cd16917">
    <property type="entry name" value="HATPase_UhpB-NarQ-NarX-like"/>
    <property type="match status" value="1"/>
</dbReference>
<dbReference type="InterPro" id="IPR050482">
    <property type="entry name" value="Sensor_HK_TwoCompSys"/>
</dbReference>
<dbReference type="PANTHER" id="PTHR24421:SF10">
    <property type="entry name" value="NITRATE_NITRITE SENSOR PROTEIN NARQ"/>
    <property type="match status" value="1"/>
</dbReference>
<keyword evidence="6 12" id="KW-0418">Kinase</keyword>
<keyword evidence="9" id="KW-0472">Membrane</keyword>
<dbReference type="RefSeq" id="WP_338201467.1">
    <property type="nucleotide sequence ID" value="NZ_JAEKNR010000110.1"/>
</dbReference>
<dbReference type="InterPro" id="IPR011712">
    <property type="entry name" value="Sig_transdc_His_kin_sub3_dim/P"/>
</dbReference>
<dbReference type="InterPro" id="IPR036890">
    <property type="entry name" value="HATPase_C_sf"/>
</dbReference>
<evidence type="ECO:0000256" key="6">
    <source>
        <dbReference type="ARBA" id="ARBA00022777"/>
    </source>
</evidence>
<protein>
    <recommendedName>
        <fullName evidence="2">histidine kinase</fullName>
        <ecNumber evidence="2">2.7.13.3</ecNumber>
    </recommendedName>
</protein>
<dbReference type="EMBL" id="JAEKNR010000110">
    <property type="protein sequence ID" value="MBJ7598452.1"/>
    <property type="molecule type" value="Genomic_DNA"/>
</dbReference>
<accession>A0A934K0U3</accession>
<dbReference type="Gene3D" id="1.20.5.1930">
    <property type="match status" value="1"/>
</dbReference>
<comment type="catalytic activity">
    <reaction evidence="1">
        <text>ATP + protein L-histidine = ADP + protein N-phospho-L-histidine.</text>
        <dbReference type="EC" id="2.7.13.3"/>
    </reaction>
</comment>
<dbReference type="AlphaFoldDB" id="A0A934K0U3"/>
<gene>
    <name evidence="12" type="ORF">JF922_10255</name>
</gene>
<evidence type="ECO:0000259" key="11">
    <source>
        <dbReference type="Pfam" id="PF07730"/>
    </source>
</evidence>
<keyword evidence="7" id="KW-0067">ATP-binding</keyword>
<dbReference type="PROSITE" id="PS51257">
    <property type="entry name" value="PROKAR_LIPOPROTEIN"/>
    <property type="match status" value="1"/>
</dbReference>
<feature type="transmembrane region" description="Helical" evidence="9">
    <location>
        <begin position="127"/>
        <end position="143"/>
    </location>
</feature>
<reference evidence="12" key="1">
    <citation type="submission" date="2020-10" db="EMBL/GenBank/DDBJ databases">
        <title>Ca. Dormibacterota MAGs.</title>
        <authorList>
            <person name="Montgomery K."/>
        </authorList>
    </citation>
    <scope>NUCLEOTIDE SEQUENCE [LARGE SCALE GENOMIC DNA]</scope>
    <source>
        <strain evidence="12">SC8812_S17_10</strain>
    </source>
</reference>
<organism evidence="12 13">
    <name type="scientific">Candidatus Nephthysia bennettiae</name>
    <dbReference type="NCBI Taxonomy" id="3127016"/>
    <lineage>
        <taxon>Bacteria</taxon>
        <taxon>Bacillati</taxon>
        <taxon>Candidatus Dormiibacterota</taxon>
        <taxon>Candidatus Dormibacteria</taxon>
        <taxon>Candidatus Dormibacterales</taxon>
        <taxon>Candidatus Dormibacteraceae</taxon>
        <taxon>Candidatus Nephthysia</taxon>
    </lineage>
</organism>
<dbReference type="PANTHER" id="PTHR24421">
    <property type="entry name" value="NITRATE/NITRITE SENSOR PROTEIN NARX-RELATED"/>
    <property type="match status" value="1"/>
</dbReference>
<feature type="transmembrane region" description="Helical" evidence="9">
    <location>
        <begin position="101"/>
        <end position="121"/>
    </location>
</feature>
<evidence type="ECO:0000313" key="13">
    <source>
        <dbReference type="Proteomes" id="UP000612893"/>
    </source>
</evidence>
<dbReference type="Gene3D" id="3.30.565.10">
    <property type="entry name" value="Histidine kinase-like ATPase, C-terminal domain"/>
    <property type="match status" value="1"/>
</dbReference>
<dbReference type="GO" id="GO:0000160">
    <property type="term" value="P:phosphorelay signal transduction system"/>
    <property type="evidence" value="ECO:0007669"/>
    <property type="project" value="UniProtKB-KW"/>
</dbReference>
<keyword evidence="9" id="KW-1133">Transmembrane helix</keyword>
<evidence type="ECO:0000256" key="7">
    <source>
        <dbReference type="ARBA" id="ARBA00022840"/>
    </source>
</evidence>
<evidence type="ECO:0000256" key="3">
    <source>
        <dbReference type="ARBA" id="ARBA00022553"/>
    </source>
</evidence>
<proteinExistence type="predicted"/>
<feature type="transmembrane region" description="Helical" evidence="9">
    <location>
        <begin position="6"/>
        <end position="24"/>
    </location>
</feature>
<dbReference type="InterPro" id="IPR003594">
    <property type="entry name" value="HATPase_dom"/>
</dbReference>
<keyword evidence="9" id="KW-0812">Transmembrane</keyword>
<evidence type="ECO:0000256" key="2">
    <source>
        <dbReference type="ARBA" id="ARBA00012438"/>
    </source>
</evidence>
<feature type="domain" description="Histidine kinase/HSP90-like ATPase" evidence="10">
    <location>
        <begin position="273"/>
        <end position="363"/>
    </location>
</feature>
<dbReference type="SUPFAM" id="SSF55874">
    <property type="entry name" value="ATPase domain of HSP90 chaperone/DNA topoisomerase II/histidine kinase"/>
    <property type="match status" value="1"/>
</dbReference>
<evidence type="ECO:0000259" key="10">
    <source>
        <dbReference type="Pfam" id="PF02518"/>
    </source>
</evidence>
<evidence type="ECO:0000313" key="12">
    <source>
        <dbReference type="EMBL" id="MBJ7598452.1"/>
    </source>
</evidence>
<dbReference type="EC" id="2.7.13.3" evidence="2"/>
<keyword evidence="8" id="KW-0902">Two-component regulatory system</keyword>
<evidence type="ECO:0000256" key="4">
    <source>
        <dbReference type="ARBA" id="ARBA00022679"/>
    </source>
</evidence>
<dbReference type="Pfam" id="PF07730">
    <property type="entry name" value="HisKA_3"/>
    <property type="match status" value="1"/>
</dbReference>
<dbReference type="GO" id="GO:0004673">
    <property type="term" value="F:protein histidine kinase activity"/>
    <property type="evidence" value="ECO:0007669"/>
    <property type="project" value="UniProtKB-EC"/>
</dbReference>